<dbReference type="Gene3D" id="2.60.130.10">
    <property type="entry name" value="Aromatic compound dioxygenase"/>
    <property type="match status" value="1"/>
</dbReference>
<dbReference type="InterPro" id="IPR015889">
    <property type="entry name" value="Intradiol_dOase_core"/>
</dbReference>
<dbReference type="InterPro" id="IPR000627">
    <property type="entry name" value="Intradiol_dOase_C"/>
</dbReference>
<name>A0A507ANU4_9PEZI</name>
<dbReference type="RefSeq" id="XP_030994226.1">
    <property type="nucleotide sequence ID" value="XM_031141612.1"/>
</dbReference>
<dbReference type="CDD" id="cd03457">
    <property type="entry name" value="intradiol_dioxygenase_like"/>
    <property type="match status" value="1"/>
</dbReference>
<dbReference type="STRING" id="1093900.A0A507ANU4"/>
<feature type="domain" description="Intradiol ring-cleavage dioxygenases" evidence="1">
    <location>
        <begin position="154"/>
        <end position="249"/>
    </location>
</feature>
<keyword evidence="3" id="KW-1185">Reference proteome</keyword>
<accession>A0A507ANU4</accession>
<dbReference type="GO" id="GO:0016702">
    <property type="term" value="F:oxidoreductase activity, acting on single donors with incorporation of molecular oxygen, incorporation of two atoms of oxygen"/>
    <property type="evidence" value="ECO:0007669"/>
    <property type="project" value="InterPro"/>
</dbReference>
<evidence type="ECO:0000313" key="2">
    <source>
        <dbReference type="EMBL" id="TPX12515.1"/>
    </source>
</evidence>
<dbReference type="OrthoDB" id="121380at2759"/>
<evidence type="ECO:0000313" key="3">
    <source>
        <dbReference type="Proteomes" id="UP000319257"/>
    </source>
</evidence>
<dbReference type="SUPFAM" id="SSF49482">
    <property type="entry name" value="Aromatic compound dioxygenase"/>
    <property type="match status" value="1"/>
</dbReference>
<dbReference type="Pfam" id="PF00775">
    <property type="entry name" value="Dioxygenase_C"/>
    <property type="match status" value="1"/>
</dbReference>
<evidence type="ECO:0000259" key="1">
    <source>
        <dbReference type="Pfam" id="PF00775"/>
    </source>
</evidence>
<dbReference type="PANTHER" id="PTHR34315">
    <property type="match status" value="1"/>
</dbReference>
<organism evidence="2 3">
    <name type="scientific">Thyridium curvatum</name>
    <dbReference type="NCBI Taxonomy" id="1093900"/>
    <lineage>
        <taxon>Eukaryota</taxon>
        <taxon>Fungi</taxon>
        <taxon>Dikarya</taxon>
        <taxon>Ascomycota</taxon>
        <taxon>Pezizomycotina</taxon>
        <taxon>Sordariomycetes</taxon>
        <taxon>Sordariomycetidae</taxon>
        <taxon>Thyridiales</taxon>
        <taxon>Thyridiaceae</taxon>
        <taxon>Thyridium</taxon>
    </lineage>
</organism>
<dbReference type="Proteomes" id="UP000319257">
    <property type="component" value="Unassembled WGS sequence"/>
</dbReference>
<dbReference type="EMBL" id="SKBQ01000003">
    <property type="protein sequence ID" value="TPX12515.1"/>
    <property type="molecule type" value="Genomic_DNA"/>
</dbReference>
<dbReference type="AlphaFoldDB" id="A0A507ANU4"/>
<protein>
    <recommendedName>
        <fullName evidence="1">Intradiol ring-cleavage dioxygenases domain-containing protein</fullName>
    </recommendedName>
</protein>
<comment type="caution">
    <text evidence="2">The sequence shown here is derived from an EMBL/GenBank/DDBJ whole genome shotgun (WGS) entry which is preliminary data.</text>
</comment>
<gene>
    <name evidence="2" type="ORF">E0L32_000692</name>
</gene>
<sequence length="385" mass="42367">MSLAKSNVPFKATDKEHSTPHPRMFAAVAALTSLIHAHPGEEHDATEVVKEATLRHTIADINSYAVGQCVNDVETLDRKQRAMERRMDTFRNLQANRGIVNDQQIYRRNNVQFAKWGQVSHDRTGKVDFTKSTPHVEVFGANTTCIMTPDNIIGPYYVLGEQIRSNVVEGHRGVPVHLEIQFVDVQDCKPVSGLLVDIWQCNATGVYSGVSAAGQGGLKSTFLRGVQQTDKDGVVEFDTIFPGHYQGRATHIHVSAHTGSSILPNNTFTGGDVNHISQLFFDQALISAVEKLAPYNTNRIPLTTNARDLYSGYAATEAYDPFPEYVFLDGKDLSQGLFMWIEVAINTKANYNDYAIVAAILGPEGGKNNPKYSLIKAITPPPTHG</sequence>
<reference evidence="2 3" key="1">
    <citation type="submission" date="2019-06" db="EMBL/GenBank/DDBJ databases">
        <title>Draft genome sequence of the filamentous fungus Phialemoniopsis curvata isolated from diesel fuel.</title>
        <authorList>
            <person name="Varaljay V.A."/>
            <person name="Lyon W.J."/>
            <person name="Crouch A.L."/>
            <person name="Drake C.E."/>
            <person name="Hollomon J.M."/>
            <person name="Nadeau L.J."/>
            <person name="Nunn H.S."/>
            <person name="Stevenson B.S."/>
            <person name="Bojanowski C.L."/>
            <person name="Crookes-Goodson W.J."/>
        </authorList>
    </citation>
    <scope>NUCLEOTIDE SEQUENCE [LARGE SCALE GENOMIC DNA]</scope>
    <source>
        <strain evidence="2 3">D216</strain>
    </source>
</reference>
<dbReference type="PANTHER" id="PTHR34315:SF2">
    <property type="entry name" value="ANCHORED DIOXYGENASE, PUTATIVE (AFU_ORTHOLOGUE AFUA_3G01800)-RELATED"/>
    <property type="match status" value="1"/>
</dbReference>
<dbReference type="GO" id="GO:0008199">
    <property type="term" value="F:ferric iron binding"/>
    <property type="evidence" value="ECO:0007669"/>
    <property type="project" value="InterPro"/>
</dbReference>
<proteinExistence type="predicted"/>
<dbReference type="InParanoid" id="A0A507ANU4"/>
<dbReference type="GeneID" id="41968139"/>